<organism evidence="2 3">
    <name type="scientific">Oceanobacillus indicireducens</name>
    <dbReference type="NCBI Taxonomy" id="1004261"/>
    <lineage>
        <taxon>Bacteria</taxon>
        <taxon>Bacillati</taxon>
        <taxon>Bacillota</taxon>
        <taxon>Bacilli</taxon>
        <taxon>Bacillales</taxon>
        <taxon>Bacillaceae</taxon>
        <taxon>Oceanobacillus</taxon>
    </lineage>
</organism>
<name>A0A917Y254_9BACI</name>
<dbReference type="Proteomes" id="UP000624041">
    <property type="component" value="Unassembled WGS sequence"/>
</dbReference>
<dbReference type="EMBL" id="BMOS01000028">
    <property type="protein sequence ID" value="GGN63679.1"/>
    <property type="molecule type" value="Genomic_DNA"/>
</dbReference>
<gene>
    <name evidence="2" type="ORF">GCM10007971_30800</name>
</gene>
<accession>A0A917Y254</accession>
<keyword evidence="3" id="KW-1185">Reference proteome</keyword>
<evidence type="ECO:0000313" key="3">
    <source>
        <dbReference type="Proteomes" id="UP000624041"/>
    </source>
</evidence>
<keyword evidence="1" id="KW-0812">Transmembrane</keyword>
<feature type="transmembrane region" description="Helical" evidence="1">
    <location>
        <begin position="126"/>
        <end position="147"/>
    </location>
</feature>
<protein>
    <submittedName>
        <fullName evidence="2">Uncharacterized protein</fullName>
    </submittedName>
</protein>
<dbReference type="AlphaFoldDB" id="A0A917Y254"/>
<dbReference type="RefSeq" id="WP_156855697.1">
    <property type="nucleotide sequence ID" value="NZ_BMOS01000028.1"/>
</dbReference>
<proteinExistence type="predicted"/>
<keyword evidence="1" id="KW-1133">Transmembrane helix</keyword>
<reference evidence="2" key="2">
    <citation type="submission" date="2020-09" db="EMBL/GenBank/DDBJ databases">
        <authorList>
            <person name="Sun Q."/>
            <person name="Ohkuma M."/>
        </authorList>
    </citation>
    <scope>NUCLEOTIDE SEQUENCE</scope>
    <source>
        <strain evidence="2">JCM 17251</strain>
    </source>
</reference>
<sequence>MKQSPLEKIFWSIALPGFGQLLNGKIVKGLIFITAEFMINVKSNLNQVIIYSFRGEMQTAIAETNYLWLMFYPCVYMFAIWDAYRDAGGARSPYSFLPFVFSAYFGTIGLIYSSTLRIFGALIGPVFLPIIFLCIGTFVGLAIVSIIKQMRKVAGT</sequence>
<keyword evidence="1" id="KW-0472">Membrane</keyword>
<comment type="caution">
    <text evidence="2">The sequence shown here is derived from an EMBL/GenBank/DDBJ whole genome shotgun (WGS) entry which is preliminary data.</text>
</comment>
<feature type="transmembrane region" description="Helical" evidence="1">
    <location>
        <begin position="96"/>
        <end position="114"/>
    </location>
</feature>
<feature type="transmembrane region" description="Helical" evidence="1">
    <location>
        <begin position="66"/>
        <end position="84"/>
    </location>
</feature>
<evidence type="ECO:0000313" key="2">
    <source>
        <dbReference type="EMBL" id="GGN63679.1"/>
    </source>
</evidence>
<reference evidence="2" key="1">
    <citation type="journal article" date="2014" name="Int. J. Syst. Evol. Microbiol.">
        <title>Complete genome sequence of Corynebacterium casei LMG S-19264T (=DSM 44701T), isolated from a smear-ripened cheese.</title>
        <authorList>
            <consortium name="US DOE Joint Genome Institute (JGI-PGF)"/>
            <person name="Walter F."/>
            <person name="Albersmeier A."/>
            <person name="Kalinowski J."/>
            <person name="Ruckert C."/>
        </authorList>
    </citation>
    <scope>NUCLEOTIDE SEQUENCE</scope>
    <source>
        <strain evidence="2">JCM 17251</strain>
    </source>
</reference>
<evidence type="ECO:0000256" key="1">
    <source>
        <dbReference type="SAM" id="Phobius"/>
    </source>
</evidence>